<feature type="compositionally biased region" description="Acidic residues" evidence="1">
    <location>
        <begin position="409"/>
        <end position="435"/>
    </location>
</feature>
<comment type="caution">
    <text evidence="2">The sequence shown here is derived from an EMBL/GenBank/DDBJ whole genome shotgun (WGS) entry which is preliminary data.</text>
</comment>
<dbReference type="Gene3D" id="3.80.10.10">
    <property type="entry name" value="Ribonuclease Inhibitor"/>
    <property type="match status" value="1"/>
</dbReference>
<dbReference type="Proteomes" id="UP001362999">
    <property type="component" value="Unassembled WGS sequence"/>
</dbReference>
<gene>
    <name evidence="2" type="ORF">R3P38DRAFT_3351039</name>
</gene>
<feature type="compositionally biased region" description="Polar residues" evidence="1">
    <location>
        <begin position="440"/>
        <end position="449"/>
    </location>
</feature>
<feature type="region of interest" description="Disordered" evidence="1">
    <location>
        <begin position="384"/>
        <end position="449"/>
    </location>
</feature>
<feature type="compositionally biased region" description="Polar residues" evidence="1">
    <location>
        <begin position="393"/>
        <end position="405"/>
    </location>
</feature>
<organism evidence="2 3">
    <name type="scientific">Favolaschia claudopus</name>
    <dbReference type="NCBI Taxonomy" id="2862362"/>
    <lineage>
        <taxon>Eukaryota</taxon>
        <taxon>Fungi</taxon>
        <taxon>Dikarya</taxon>
        <taxon>Basidiomycota</taxon>
        <taxon>Agaricomycotina</taxon>
        <taxon>Agaricomycetes</taxon>
        <taxon>Agaricomycetidae</taxon>
        <taxon>Agaricales</taxon>
        <taxon>Marasmiineae</taxon>
        <taxon>Mycenaceae</taxon>
        <taxon>Favolaschia</taxon>
    </lineage>
</organism>
<sequence>MLITLATDRARVAEIQTQLFALGETEALTPIELEDEQATAQKRLDSYKYPILTLPNEITSEIFLQFLPQYPELPILDNAIGPTHSYPNYHSPVRLTHICRKWRAVAIATPALWKGLFVSDTHIKPKFVGRAALIDMWLSRSGSCPLSISVFGLTGGPPDHLQKIWSAILPYRTRWHDINFVLHFKPGSLPTLVSPMPALRSLHLMLVSDSHSPTAFASCEMPQLREAVLISNSTLLNVELSLPWAQLTSLSLLYVTPGITFGILKKTPLLVSCTLGFLRLEGPLQYSGPDLGLPSLTSLVFQRDHVDDVAGILNSFVVPALHRLEIPEPCLGSGPVESLKQFISKSGSTLRELIITCREGSLHSSRITDERYRAACPSVQHFSSDFLPDDQGDSSGTLCGTQETQSNESDAEDSEQEAESDTEDTEEEQSDSDGSENEHGNSGSEQELE</sequence>
<accession>A0AAW0CA10</accession>
<dbReference type="EMBL" id="JAWWNJ010000019">
    <property type="protein sequence ID" value="KAK7036099.1"/>
    <property type="molecule type" value="Genomic_DNA"/>
</dbReference>
<keyword evidence="3" id="KW-1185">Reference proteome</keyword>
<evidence type="ECO:0000313" key="3">
    <source>
        <dbReference type="Proteomes" id="UP001362999"/>
    </source>
</evidence>
<dbReference type="Gene3D" id="1.20.1280.50">
    <property type="match status" value="1"/>
</dbReference>
<proteinExistence type="predicted"/>
<reference evidence="2 3" key="1">
    <citation type="journal article" date="2024" name="J Genomics">
        <title>Draft genome sequencing and assembly of Favolaschia claudopus CIRM-BRFM 2984 isolated from oak limbs.</title>
        <authorList>
            <person name="Navarro D."/>
            <person name="Drula E."/>
            <person name="Chaduli D."/>
            <person name="Cazenave R."/>
            <person name="Ahrendt S."/>
            <person name="Wang J."/>
            <person name="Lipzen A."/>
            <person name="Daum C."/>
            <person name="Barry K."/>
            <person name="Grigoriev I.V."/>
            <person name="Favel A."/>
            <person name="Rosso M.N."/>
            <person name="Martin F."/>
        </authorList>
    </citation>
    <scope>NUCLEOTIDE SEQUENCE [LARGE SCALE GENOMIC DNA]</scope>
    <source>
        <strain evidence="2 3">CIRM-BRFM 2984</strain>
    </source>
</reference>
<evidence type="ECO:0000313" key="2">
    <source>
        <dbReference type="EMBL" id="KAK7036099.1"/>
    </source>
</evidence>
<name>A0AAW0CA10_9AGAR</name>
<dbReference type="InterPro" id="IPR032675">
    <property type="entry name" value="LRR_dom_sf"/>
</dbReference>
<dbReference type="AlphaFoldDB" id="A0AAW0CA10"/>
<evidence type="ECO:0000256" key="1">
    <source>
        <dbReference type="SAM" id="MobiDB-lite"/>
    </source>
</evidence>
<protein>
    <submittedName>
        <fullName evidence="2">F-box domain-containing protein</fullName>
    </submittedName>
</protein>